<keyword evidence="10 11" id="KW-0411">Iron-sulfur</keyword>
<dbReference type="STRING" id="1172190.M947_01330"/>
<dbReference type="GO" id="GO:0009375">
    <property type="term" value="C:ferredoxin hydrogenase complex"/>
    <property type="evidence" value="ECO:0007669"/>
    <property type="project" value="InterPro"/>
</dbReference>
<dbReference type="PRINTS" id="PR00614">
    <property type="entry name" value="NIHGNASESMLL"/>
</dbReference>
<evidence type="ECO:0000256" key="11">
    <source>
        <dbReference type="PIRSR" id="PIRSR000310-1"/>
    </source>
</evidence>
<dbReference type="PIRSF" id="PIRSF000310">
    <property type="entry name" value="NiFe_hyd_ssu"/>
    <property type="match status" value="1"/>
</dbReference>
<dbReference type="eggNOG" id="COG1740">
    <property type="taxonomic scope" value="Bacteria"/>
</dbReference>
<protein>
    <submittedName>
        <fullName evidence="14">Hydrogenase</fullName>
    </submittedName>
</protein>
<dbReference type="PATRIC" id="fig|1172190.3.peg.254"/>
<evidence type="ECO:0000256" key="9">
    <source>
        <dbReference type="ARBA" id="ARBA00023004"/>
    </source>
</evidence>
<feature type="binding site" evidence="11">
    <location>
        <position position="218"/>
    </location>
    <ligand>
        <name>[3Fe-4S] cluster</name>
        <dbReference type="ChEBI" id="CHEBI:21137"/>
    </ligand>
</feature>
<keyword evidence="9 11" id="KW-0408">Iron</keyword>
<dbReference type="GO" id="GO:0016020">
    <property type="term" value="C:membrane"/>
    <property type="evidence" value="ECO:0007669"/>
    <property type="project" value="TreeGrafter"/>
</dbReference>
<keyword evidence="15" id="KW-1185">Reference proteome</keyword>
<comment type="subcellular location">
    <subcellularLocation>
        <location evidence="2">Cell envelope</location>
    </subcellularLocation>
</comment>
<dbReference type="GO" id="GO:0051538">
    <property type="term" value="F:3 iron, 4 sulfur cluster binding"/>
    <property type="evidence" value="ECO:0007669"/>
    <property type="project" value="UniProtKB-KW"/>
</dbReference>
<dbReference type="Gene3D" id="4.10.480.10">
    <property type="entry name" value="Cytochrome-c3 hydrogenase, C-terminal domain"/>
    <property type="match status" value="1"/>
</dbReference>
<dbReference type="PANTHER" id="PTHR30013">
    <property type="entry name" value="NIFE / NIFESE HYDROGENASE SMALL SUBUNIT FAMILY MEMBER"/>
    <property type="match status" value="1"/>
</dbReference>
<proteinExistence type="inferred from homology"/>
<evidence type="ECO:0000256" key="6">
    <source>
        <dbReference type="ARBA" id="ARBA00022723"/>
    </source>
</evidence>
<keyword evidence="5 11" id="KW-0004">4Fe-4S</keyword>
<evidence type="ECO:0000256" key="2">
    <source>
        <dbReference type="ARBA" id="ARBA00004196"/>
    </source>
</evidence>
<dbReference type="Pfam" id="PF01058">
    <property type="entry name" value="Oxidored_q6"/>
    <property type="match status" value="1"/>
</dbReference>
<feature type="binding site" evidence="11">
    <location>
        <position position="15"/>
    </location>
    <ligand>
        <name>[4Fe-4S] cluster</name>
        <dbReference type="ChEBI" id="CHEBI:49883"/>
        <label>1</label>
    </ligand>
</feature>
<dbReference type="GO" id="GO:0008901">
    <property type="term" value="F:ferredoxin hydrogenase activity"/>
    <property type="evidence" value="ECO:0007669"/>
    <property type="project" value="InterPro"/>
</dbReference>
<dbReference type="SUPFAM" id="SSF56770">
    <property type="entry name" value="HydA/Nqo6-like"/>
    <property type="match status" value="1"/>
</dbReference>
<reference evidence="14 15" key="1">
    <citation type="submission" date="2013-07" db="EMBL/GenBank/DDBJ databases">
        <title>Sulfurimonas hongkongensis AST-10 Genome Sequencing.</title>
        <authorList>
            <person name="Cai L."/>
            <person name="Zhang T."/>
        </authorList>
    </citation>
    <scope>NUCLEOTIDE SEQUENCE [LARGE SCALE GENOMIC DNA]</scope>
    <source>
        <strain evidence="14 15">AST-10</strain>
    </source>
</reference>
<dbReference type="GO" id="GO:0009055">
    <property type="term" value="F:electron transfer activity"/>
    <property type="evidence" value="ECO:0007669"/>
    <property type="project" value="TreeGrafter"/>
</dbReference>
<comment type="similarity">
    <text evidence="3">Belongs to the [NiFe]/[NiFeSe] hydrogenase small subunit family.</text>
</comment>
<feature type="binding site" evidence="11">
    <location>
        <position position="181"/>
    </location>
    <ligand>
        <name>[4Fe-4S] cluster</name>
        <dbReference type="ChEBI" id="CHEBI:49883"/>
        <label>2</label>
    </ligand>
</feature>
<feature type="binding site" evidence="11">
    <location>
        <position position="236"/>
    </location>
    <ligand>
        <name>[3Fe-4S] cluster</name>
        <dbReference type="ChEBI" id="CHEBI:21137"/>
    </ligand>
</feature>
<evidence type="ECO:0000256" key="7">
    <source>
        <dbReference type="ARBA" id="ARBA00022729"/>
    </source>
</evidence>
<evidence type="ECO:0000259" key="12">
    <source>
        <dbReference type="Pfam" id="PF01058"/>
    </source>
</evidence>
<comment type="subunit">
    <text evidence="4">Heterodimer of a large and a small subunit.</text>
</comment>
<evidence type="ECO:0000313" key="15">
    <source>
        <dbReference type="Proteomes" id="UP000015520"/>
    </source>
</evidence>
<dbReference type="Pfam" id="PF14720">
    <property type="entry name" value="NiFe_hyd_SSU_C"/>
    <property type="match status" value="1"/>
</dbReference>
<feature type="domain" description="NADH:ubiquinone oxidoreductase-like 20kDa subunit" evidence="12">
    <location>
        <begin position="15"/>
        <end position="154"/>
    </location>
</feature>
<dbReference type="RefSeq" id="WP_021286547.1">
    <property type="nucleotide sequence ID" value="NZ_AUPZ01000002.1"/>
</dbReference>
<feature type="binding site" evidence="11">
    <location>
        <position position="202"/>
    </location>
    <ligand>
        <name>[4Fe-4S] cluster</name>
        <dbReference type="ChEBI" id="CHEBI:49883"/>
        <label>2</label>
    </ligand>
</feature>
<feature type="binding site" evidence="11">
    <location>
        <position position="178"/>
    </location>
    <ligand>
        <name>[4Fe-4S] cluster</name>
        <dbReference type="ChEBI" id="CHEBI:49883"/>
        <label>2</label>
    </ligand>
</feature>
<evidence type="ECO:0000256" key="8">
    <source>
        <dbReference type="ARBA" id="ARBA00023002"/>
    </source>
</evidence>
<dbReference type="GO" id="GO:0046872">
    <property type="term" value="F:metal ion binding"/>
    <property type="evidence" value="ECO:0007669"/>
    <property type="project" value="UniProtKB-KW"/>
</dbReference>
<dbReference type="InterPro" id="IPR006137">
    <property type="entry name" value="NADH_UbQ_OxRdtase-like_20kDa"/>
</dbReference>
<comment type="caution">
    <text evidence="14">The sequence shown here is derived from an EMBL/GenBank/DDBJ whole genome shotgun (WGS) entry which is preliminary data.</text>
</comment>
<feature type="domain" description="Cytochrome-c3 hydrogenase C-terminal" evidence="13">
    <location>
        <begin position="173"/>
        <end position="247"/>
    </location>
</feature>
<dbReference type="GO" id="GO:0044569">
    <property type="term" value="C:[Ni-Fe] hydrogenase complex"/>
    <property type="evidence" value="ECO:0007669"/>
    <property type="project" value="TreeGrafter"/>
</dbReference>
<evidence type="ECO:0000256" key="10">
    <source>
        <dbReference type="ARBA" id="ARBA00023014"/>
    </source>
</evidence>
<sequence>MKKKMRILWLSAISCNGNTHSFLNYPYMETFLDDFEFIYHPVIDSKYLLQDIVSKLISCDILLIEGAISREFKRADVSIVDIIEKYSKIVQKIVTVGTCATFGGIFRESGYKNTSGLHFDQEKQIENFKYLLDKTISISGCPIHPEVLVNTLYAIKKSTTLRLDGFLRPKAFYAYTVHNGCTRNEYFEYKVDNHKFGELEGCMYYEHGCQAPFTHGSCNKILWNEVNSKTRAGLPCMGCTEPSFPRQNLFSTKKNMSIPENLPVGVSKRAYLTLAGITKAFKIDRLEKKLFDD</sequence>
<dbReference type="InterPro" id="IPR037148">
    <property type="entry name" value="NiFe-Hase_small_C_sf"/>
</dbReference>
<dbReference type="GO" id="GO:0030313">
    <property type="term" value="C:cell envelope"/>
    <property type="evidence" value="ECO:0007669"/>
    <property type="project" value="UniProtKB-SubCell"/>
</dbReference>
<comment type="cofactor">
    <cofactor evidence="1">
        <name>[4Fe-4S] cluster</name>
        <dbReference type="ChEBI" id="CHEBI:49883"/>
    </cofactor>
</comment>
<feature type="binding site" evidence="11">
    <location>
        <position position="141"/>
    </location>
    <ligand>
        <name>[4Fe-4S] cluster</name>
        <dbReference type="ChEBI" id="CHEBI:49883"/>
        <label>1</label>
    </ligand>
</feature>
<gene>
    <name evidence="14" type="ORF">M947_01330</name>
</gene>
<dbReference type="InterPro" id="IPR037024">
    <property type="entry name" value="NiFe_Hase_small_N_sf"/>
</dbReference>
<accession>T0L3P4</accession>
<feature type="binding site" evidence="11">
    <location>
        <position position="99"/>
    </location>
    <ligand>
        <name>[4Fe-4S] cluster</name>
        <dbReference type="ChEBI" id="CHEBI:49883"/>
        <label>1</label>
    </ligand>
</feature>
<name>T0L3P4_9BACT</name>
<keyword evidence="11" id="KW-0003">3Fe-4S</keyword>
<evidence type="ECO:0000259" key="13">
    <source>
        <dbReference type="Pfam" id="PF14720"/>
    </source>
</evidence>
<dbReference type="GO" id="GO:0051539">
    <property type="term" value="F:4 iron, 4 sulfur cluster binding"/>
    <property type="evidence" value="ECO:0007669"/>
    <property type="project" value="UniProtKB-KW"/>
</dbReference>
<keyword evidence="7" id="KW-0732">Signal</keyword>
<evidence type="ECO:0000256" key="5">
    <source>
        <dbReference type="ARBA" id="ARBA00022485"/>
    </source>
</evidence>
<evidence type="ECO:0000256" key="4">
    <source>
        <dbReference type="ARBA" id="ARBA00011771"/>
    </source>
</evidence>
<feature type="binding site" evidence="11">
    <location>
        <position position="239"/>
    </location>
    <ligand>
        <name>[3Fe-4S] cluster</name>
        <dbReference type="ChEBI" id="CHEBI:21137"/>
    </ligand>
</feature>
<organism evidence="14 15">
    <name type="scientific">Sulfurimonas hongkongensis</name>
    <dbReference type="NCBI Taxonomy" id="1172190"/>
    <lineage>
        <taxon>Bacteria</taxon>
        <taxon>Pseudomonadati</taxon>
        <taxon>Campylobacterota</taxon>
        <taxon>Epsilonproteobacteria</taxon>
        <taxon>Campylobacterales</taxon>
        <taxon>Sulfurimonadaceae</taxon>
        <taxon>Sulfurimonas</taxon>
    </lineage>
</organism>
<dbReference type="EMBL" id="AUPZ01000002">
    <property type="protein sequence ID" value="EQB40468.1"/>
    <property type="molecule type" value="Genomic_DNA"/>
</dbReference>
<evidence type="ECO:0000313" key="14">
    <source>
        <dbReference type="EMBL" id="EQB40468.1"/>
    </source>
</evidence>
<feature type="binding site" evidence="11">
    <location>
        <position position="209"/>
    </location>
    <ligand>
        <name>[4Fe-4S] cluster</name>
        <dbReference type="ChEBI" id="CHEBI:49883"/>
        <label>2</label>
    </ligand>
</feature>
<evidence type="ECO:0000256" key="3">
    <source>
        <dbReference type="ARBA" id="ARBA00006605"/>
    </source>
</evidence>
<dbReference type="PANTHER" id="PTHR30013:SF5">
    <property type="entry name" value="HYDROGENASE SMALL SUBUNIT"/>
    <property type="match status" value="1"/>
</dbReference>
<dbReference type="InterPro" id="IPR001821">
    <property type="entry name" value="NiFe_hydrogenase_ssu"/>
</dbReference>
<dbReference type="Proteomes" id="UP000015520">
    <property type="component" value="Unassembled WGS sequence"/>
</dbReference>
<evidence type="ECO:0000256" key="1">
    <source>
        <dbReference type="ARBA" id="ARBA00001966"/>
    </source>
</evidence>
<dbReference type="InterPro" id="IPR027394">
    <property type="entry name" value="Cytochrome-c3_hydrogenase_C"/>
</dbReference>
<dbReference type="Gene3D" id="3.40.50.700">
    <property type="entry name" value="NADH:ubiquinone oxidoreductase-like, 20kDa subunit"/>
    <property type="match status" value="1"/>
</dbReference>
<dbReference type="GO" id="GO:0009061">
    <property type="term" value="P:anaerobic respiration"/>
    <property type="evidence" value="ECO:0007669"/>
    <property type="project" value="TreeGrafter"/>
</dbReference>
<keyword evidence="8" id="KW-0560">Oxidoreductase</keyword>
<keyword evidence="6 11" id="KW-0479">Metal-binding</keyword>
<dbReference type="AlphaFoldDB" id="T0L3P4"/>